<dbReference type="InterPro" id="IPR009200">
    <property type="entry name" value="DUF1269_membrane"/>
</dbReference>
<dbReference type="AlphaFoldDB" id="A0A5C6FW04"/>
<comment type="caution">
    <text evidence="1">The sequence shown here is derived from an EMBL/GenBank/DDBJ whole genome shotgun (WGS) entry which is preliminary data.</text>
</comment>
<dbReference type="RefSeq" id="WP_197136752.1">
    <property type="nucleotide sequence ID" value="NZ_SJPZ01000001.1"/>
</dbReference>
<sequence length="178" mass="19032">MSSITPRRHSAVDKNCLIAEFRRDEAFRNGLLALQKARFNEQQISTVVRSDEFDTANTPETGQRTANKVDSEKLTSATTMTGGLVGGAIGAASLVGPFLVAGPIAGMAVGAVGGGLIAALTNTGVQSENAKTYQQRVEEGSRLIIMEDEPLKLREAERILKTVDPVTLEVFLREEDAA</sequence>
<reference evidence="1 2" key="1">
    <citation type="submission" date="2019-02" db="EMBL/GenBank/DDBJ databases">
        <title>Deep-cultivation of Planctomycetes and their phenomic and genomic characterization uncovers novel biology.</title>
        <authorList>
            <person name="Wiegand S."/>
            <person name="Jogler M."/>
            <person name="Boedeker C."/>
            <person name="Pinto D."/>
            <person name="Vollmers J."/>
            <person name="Rivas-Marin E."/>
            <person name="Kohn T."/>
            <person name="Peeters S.H."/>
            <person name="Heuer A."/>
            <person name="Rast P."/>
            <person name="Oberbeckmann S."/>
            <person name="Bunk B."/>
            <person name="Jeske O."/>
            <person name="Meyerdierks A."/>
            <person name="Storesund J.E."/>
            <person name="Kallscheuer N."/>
            <person name="Luecker S."/>
            <person name="Lage O.M."/>
            <person name="Pohl T."/>
            <person name="Merkel B.J."/>
            <person name="Hornburger P."/>
            <person name="Mueller R.-W."/>
            <person name="Bruemmer F."/>
            <person name="Labrenz M."/>
            <person name="Spormann A.M."/>
            <person name="Op Den Camp H."/>
            <person name="Overmann J."/>
            <person name="Amann R."/>
            <person name="Jetten M.S.M."/>
            <person name="Mascher T."/>
            <person name="Medema M.H."/>
            <person name="Devos D.P."/>
            <person name="Kaster A.-K."/>
            <person name="Ovreas L."/>
            <person name="Rohde M."/>
            <person name="Galperin M.Y."/>
            <person name="Jogler C."/>
        </authorList>
    </citation>
    <scope>NUCLEOTIDE SEQUENCE [LARGE SCALE GENOMIC DNA]</scope>
    <source>
        <strain evidence="1 2">V7</strain>
    </source>
</reference>
<proteinExistence type="predicted"/>
<dbReference type="Proteomes" id="UP000316476">
    <property type="component" value="Unassembled WGS sequence"/>
</dbReference>
<evidence type="ECO:0008006" key="3">
    <source>
        <dbReference type="Google" id="ProtNLM"/>
    </source>
</evidence>
<dbReference type="EMBL" id="SJPZ01000001">
    <property type="protein sequence ID" value="TWU66601.1"/>
    <property type="molecule type" value="Genomic_DNA"/>
</dbReference>
<accession>A0A5C6FW04</accession>
<dbReference type="PANTHER" id="PTHR36109">
    <property type="entry name" value="MEMBRANE PROTEIN-RELATED"/>
    <property type="match status" value="1"/>
</dbReference>
<protein>
    <recommendedName>
        <fullName evidence="3">DUF1269 domain-containing protein</fullName>
    </recommendedName>
</protein>
<evidence type="ECO:0000313" key="1">
    <source>
        <dbReference type="EMBL" id="TWU66601.1"/>
    </source>
</evidence>
<gene>
    <name evidence="1" type="ORF">V7x_21700</name>
</gene>
<dbReference type="Pfam" id="PF06897">
    <property type="entry name" value="DUF1269"/>
    <property type="match status" value="1"/>
</dbReference>
<organism evidence="1 2">
    <name type="scientific">Crateriforma conspicua</name>
    <dbReference type="NCBI Taxonomy" id="2527996"/>
    <lineage>
        <taxon>Bacteria</taxon>
        <taxon>Pseudomonadati</taxon>
        <taxon>Planctomycetota</taxon>
        <taxon>Planctomycetia</taxon>
        <taxon>Planctomycetales</taxon>
        <taxon>Planctomycetaceae</taxon>
        <taxon>Crateriforma</taxon>
    </lineage>
</organism>
<dbReference type="InterPro" id="IPR052948">
    <property type="entry name" value="Low_temp-induced_all0457"/>
</dbReference>
<dbReference type="PANTHER" id="PTHR36109:SF2">
    <property type="entry name" value="MEMBRANE PROTEIN"/>
    <property type="match status" value="1"/>
</dbReference>
<name>A0A5C6FW04_9PLAN</name>
<evidence type="ECO:0000313" key="2">
    <source>
        <dbReference type="Proteomes" id="UP000316476"/>
    </source>
</evidence>